<feature type="domain" description="RRM" evidence="5">
    <location>
        <begin position="355"/>
        <end position="430"/>
    </location>
</feature>
<evidence type="ECO:0000259" key="5">
    <source>
        <dbReference type="PROSITE" id="PS50102"/>
    </source>
</evidence>
<dbReference type="PROSITE" id="PS50102">
    <property type="entry name" value="RRM"/>
    <property type="match status" value="2"/>
</dbReference>
<feature type="compositionally biased region" description="Basic and acidic residues" evidence="4">
    <location>
        <begin position="8"/>
        <end position="22"/>
    </location>
</feature>
<dbReference type="PANTHER" id="PTHR23236">
    <property type="entry name" value="EUKARYOTIC TRANSLATION INITIATION FACTOR 4B/4H"/>
    <property type="match status" value="1"/>
</dbReference>
<organism evidence="6 7">
    <name type="scientific">Tetrahymena thermophila (strain SB210)</name>
    <dbReference type="NCBI Taxonomy" id="312017"/>
    <lineage>
        <taxon>Eukaryota</taxon>
        <taxon>Sar</taxon>
        <taxon>Alveolata</taxon>
        <taxon>Ciliophora</taxon>
        <taxon>Intramacronucleata</taxon>
        <taxon>Oligohymenophorea</taxon>
        <taxon>Hymenostomatida</taxon>
        <taxon>Tetrahymenina</taxon>
        <taxon>Tetrahymenidae</taxon>
        <taxon>Tetrahymena</taxon>
    </lineage>
</organism>
<evidence type="ECO:0000256" key="2">
    <source>
        <dbReference type="ARBA" id="ARBA00022884"/>
    </source>
</evidence>
<dbReference type="Pfam" id="PF00076">
    <property type="entry name" value="RRM_1"/>
    <property type="match status" value="2"/>
</dbReference>
<feature type="region of interest" description="Disordered" evidence="4">
    <location>
        <begin position="1"/>
        <end position="260"/>
    </location>
</feature>
<reference evidence="7" key="1">
    <citation type="journal article" date="2006" name="PLoS Biol.">
        <title>Macronuclear genome sequence of the ciliate Tetrahymena thermophila, a model eukaryote.</title>
        <authorList>
            <person name="Eisen J.A."/>
            <person name="Coyne R.S."/>
            <person name="Wu M."/>
            <person name="Wu D."/>
            <person name="Thiagarajan M."/>
            <person name="Wortman J.R."/>
            <person name="Badger J.H."/>
            <person name="Ren Q."/>
            <person name="Amedeo P."/>
            <person name="Jones K.M."/>
            <person name="Tallon L.J."/>
            <person name="Delcher A.L."/>
            <person name="Salzberg S.L."/>
            <person name="Silva J.C."/>
            <person name="Haas B.J."/>
            <person name="Majoros W.H."/>
            <person name="Farzad M."/>
            <person name="Carlton J.M."/>
            <person name="Smith R.K. Jr."/>
            <person name="Garg J."/>
            <person name="Pearlman R.E."/>
            <person name="Karrer K.M."/>
            <person name="Sun L."/>
            <person name="Manning G."/>
            <person name="Elde N.C."/>
            <person name="Turkewitz A.P."/>
            <person name="Asai D.J."/>
            <person name="Wilkes D.E."/>
            <person name="Wang Y."/>
            <person name="Cai H."/>
            <person name="Collins K."/>
            <person name="Stewart B.A."/>
            <person name="Lee S.R."/>
            <person name="Wilamowska K."/>
            <person name="Weinberg Z."/>
            <person name="Ruzzo W.L."/>
            <person name="Wloga D."/>
            <person name="Gaertig J."/>
            <person name="Frankel J."/>
            <person name="Tsao C.-C."/>
            <person name="Gorovsky M.A."/>
            <person name="Keeling P.J."/>
            <person name="Waller R.F."/>
            <person name="Patron N.J."/>
            <person name="Cherry J.M."/>
            <person name="Stover N.A."/>
            <person name="Krieger C.J."/>
            <person name="del Toro C."/>
            <person name="Ryder H.F."/>
            <person name="Williamson S.C."/>
            <person name="Barbeau R.A."/>
            <person name="Hamilton E.P."/>
            <person name="Orias E."/>
        </authorList>
    </citation>
    <scope>NUCLEOTIDE SEQUENCE [LARGE SCALE GENOMIC DNA]</scope>
    <source>
        <strain evidence="7">SB210</strain>
    </source>
</reference>
<evidence type="ECO:0000256" key="4">
    <source>
        <dbReference type="SAM" id="MobiDB-lite"/>
    </source>
</evidence>
<feature type="compositionally biased region" description="Low complexity" evidence="4">
    <location>
        <begin position="83"/>
        <end position="96"/>
    </location>
</feature>
<dbReference type="SUPFAM" id="SSF54928">
    <property type="entry name" value="RNA-binding domain, RBD"/>
    <property type="match status" value="2"/>
</dbReference>
<dbReference type="CDD" id="cd00590">
    <property type="entry name" value="RRM_SF"/>
    <property type="match status" value="1"/>
</dbReference>
<keyword evidence="6" id="KW-0687">Ribonucleoprotein</keyword>
<dbReference type="OMA" id="DIHQIRN"/>
<dbReference type="InParanoid" id="Q23RL2"/>
<feature type="compositionally biased region" description="Low complexity" evidence="4">
    <location>
        <begin position="240"/>
        <end position="254"/>
    </location>
</feature>
<feature type="compositionally biased region" description="Acidic residues" evidence="4">
    <location>
        <begin position="204"/>
        <end position="213"/>
    </location>
</feature>
<dbReference type="STRING" id="312017.Q23RL2"/>
<dbReference type="eggNOG" id="KOG0118">
    <property type="taxonomic scope" value="Eukaryota"/>
</dbReference>
<dbReference type="PANTHER" id="PTHR23236:SF119">
    <property type="entry name" value="NUCLEAR RNA-BINDING PROTEIN SART-3"/>
    <property type="match status" value="1"/>
</dbReference>
<feature type="compositionally biased region" description="Low complexity" evidence="4">
    <location>
        <begin position="155"/>
        <end position="168"/>
    </location>
</feature>
<dbReference type="SMR" id="Q23RL2"/>
<feature type="region of interest" description="Disordered" evidence="4">
    <location>
        <begin position="429"/>
        <end position="464"/>
    </location>
</feature>
<dbReference type="SMART" id="SM00360">
    <property type="entry name" value="RRM"/>
    <property type="match status" value="2"/>
</dbReference>
<dbReference type="OrthoDB" id="1875751at2759"/>
<dbReference type="GO" id="GO:0003723">
    <property type="term" value="F:RNA binding"/>
    <property type="evidence" value="ECO:0007669"/>
    <property type="project" value="UniProtKB-UniRule"/>
</dbReference>
<protein>
    <submittedName>
        <fullName evidence="6">RNA recognition motif 1 in heterogeneous nuclear ribonucleoprotein hnRNP protein</fullName>
    </submittedName>
</protein>
<name>Q23RL2_TETTS</name>
<dbReference type="EMBL" id="GG662644">
    <property type="protein sequence ID" value="EAR99036.3"/>
    <property type="molecule type" value="Genomic_DNA"/>
</dbReference>
<accession>Q23RL2</accession>
<keyword evidence="2 3" id="KW-0694">RNA-binding</keyword>
<dbReference type="Gene3D" id="3.30.70.330">
    <property type="match status" value="2"/>
</dbReference>
<dbReference type="GeneID" id="7822884"/>
<dbReference type="InterPro" id="IPR000504">
    <property type="entry name" value="RRM_dom"/>
</dbReference>
<dbReference type="GO" id="GO:1990904">
    <property type="term" value="C:ribonucleoprotein complex"/>
    <property type="evidence" value="ECO:0007669"/>
    <property type="project" value="UniProtKB-KW"/>
</dbReference>
<dbReference type="HOGENOM" id="CLU_026791_1_1_1"/>
<dbReference type="KEGG" id="tet:TTHERM_00384800"/>
<feature type="compositionally biased region" description="Basic and acidic residues" evidence="4">
    <location>
        <begin position="50"/>
        <end position="60"/>
    </location>
</feature>
<dbReference type="InterPro" id="IPR035979">
    <property type="entry name" value="RBD_domain_sf"/>
</dbReference>
<feature type="compositionally biased region" description="Low complexity" evidence="4">
    <location>
        <begin position="119"/>
        <end position="132"/>
    </location>
</feature>
<dbReference type="AlphaFoldDB" id="Q23RL2"/>
<evidence type="ECO:0000313" key="6">
    <source>
        <dbReference type="EMBL" id="EAR99036.3"/>
    </source>
</evidence>
<dbReference type="InterPro" id="IPR012677">
    <property type="entry name" value="Nucleotide-bd_a/b_plait_sf"/>
</dbReference>
<evidence type="ECO:0000313" key="7">
    <source>
        <dbReference type="Proteomes" id="UP000009168"/>
    </source>
</evidence>
<dbReference type="RefSeq" id="XP_001019281.3">
    <property type="nucleotide sequence ID" value="XM_001019281.3"/>
</dbReference>
<keyword evidence="1" id="KW-0677">Repeat</keyword>
<feature type="domain" description="RRM" evidence="5">
    <location>
        <begin position="263"/>
        <end position="340"/>
    </location>
</feature>
<keyword evidence="7" id="KW-1185">Reference proteome</keyword>
<proteinExistence type="predicted"/>
<evidence type="ECO:0000256" key="1">
    <source>
        <dbReference type="ARBA" id="ARBA00022737"/>
    </source>
</evidence>
<sequence>MSKQVKKGQVEKKIKAEEEKKKVVQQSSDDSDDSSSEDEKPVVNNKKNQKVQEKAAEKVTKAKKQVSESSDDSESEEEKPAPKKAVAAKTAPVAKKAVAKKESSDSDDSESEEEKPAPKKAVAAKTAPVAKKAVAKKESSDSDDSESEEEKPAPKKAVAAKTAPAAKKAVAKKESSDSDDSESEEQKPAPKKAAVKPAAKKQESEDEDSDESEEQKPATKKAEKMQVEEESSEEQKPIKQDQPIQKAQNGNANGKQGGDKFSNEVIVKGLSFDADENDIGNFLDENCGSVARVNLLKNEQGRSKGIAFVSFETEEGCNKAVEMSNSEFMGRYLIIEKTKPKTERPAHLPVDEDSKTIFVGNLSFRTDKETLKKFFASCGKVADARIAEADGKSRGFGHVEFEERSGVENALKKVGEQIDGRPIKVDVAASRGKREGFNRSQGNFNNNRGGPRGGNNSFANERKGAITQFQGKIQSL</sequence>
<evidence type="ECO:0000256" key="3">
    <source>
        <dbReference type="PROSITE-ProRule" id="PRU00176"/>
    </source>
</evidence>
<dbReference type="Proteomes" id="UP000009168">
    <property type="component" value="Unassembled WGS sequence"/>
</dbReference>
<feature type="compositionally biased region" description="Basic and acidic residues" evidence="4">
    <location>
        <begin position="214"/>
        <end position="239"/>
    </location>
</feature>
<gene>
    <name evidence="6" type="ORF">TTHERM_00384800</name>
</gene>